<dbReference type="SUPFAM" id="SSF90123">
    <property type="entry name" value="ABC transporter transmembrane region"/>
    <property type="match status" value="2"/>
</dbReference>
<evidence type="ECO:0000256" key="12">
    <source>
        <dbReference type="SAM" id="MobiDB-lite"/>
    </source>
</evidence>
<feature type="transmembrane region" description="Helical" evidence="13">
    <location>
        <begin position="281"/>
        <end position="304"/>
    </location>
</feature>
<keyword evidence="8" id="KW-1278">Translocase</keyword>
<feature type="transmembrane region" description="Helical" evidence="13">
    <location>
        <begin position="316"/>
        <end position="337"/>
    </location>
</feature>
<feature type="domain" description="ABC transporter" evidence="14">
    <location>
        <begin position="380"/>
        <end position="642"/>
    </location>
</feature>
<dbReference type="CDD" id="cd18578">
    <property type="entry name" value="ABC_6TM_Pgp_ABCB1_D2_like"/>
    <property type="match status" value="1"/>
</dbReference>
<dbReference type="GO" id="GO:0016887">
    <property type="term" value="F:ATP hydrolysis activity"/>
    <property type="evidence" value="ECO:0007669"/>
    <property type="project" value="InterPro"/>
</dbReference>
<reference evidence="16" key="1">
    <citation type="submission" date="2021-07" db="EMBL/GenBank/DDBJ databases">
        <authorList>
            <person name="Branca A.L. A."/>
        </authorList>
    </citation>
    <scope>NUCLEOTIDE SEQUENCE</scope>
</reference>
<evidence type="ECO:0000256" key="3">
    <source>
        <dbReference type="ARBA" id="ARBA00022448"/>
    </source>
</evidence>
<dbReference type="InterPro" id="IPR027417">
    <property type="entry name" value="P-loop_NTPase"/>
</dbReference>
<dbReference type="InterPro" id="IPR017871">
    <property type="entry name" value="ABC_transporter-like_CS"/>
</dbReference>
<proteinExistence type="inferred from homology"/>
<comment type="caution">
    <text evidence="16">The sequence shown here is derived from an EMBL/GenBank/DDBJ whole genome shotgun (WGS) entry which is preliminary data.</text>
</comment>
<feature type="transmembrane region" description="Helical" evidence="13">
    <location>
        <begin position="725"/>
        <end position="746"/>
    </location>
</feature>
<keyword evidence="10 13" id="KW-0472">Membrane</keyword>
<dbReference type="InterPro" id="IPR036640">
    <property type="entry name" value="ABC1_TM_sf"/>
</dbReference>
<evidence type="ECO:0000256" key="13">
    <source>
        <dbReference type="SAM" id="Phobius"/>
    </source>
</evidence>
<evidence type="ECO:0000313" key="17">
    <source>
        <dbReference type="Proteomes" id="UP001154252"/>
    </source>
</evidence>
<feature type="region of interest" description="Disordered" evidence="12">
    <location>
        <begin position="646"/>
        <end position="697"/>
    </location>
</feature>
<dbReference type="InterPro" id="IPR011527">
    <property type="entry name" value="ABC1_TM_dom"/>
</dbReference>
<evidence type="ECO:0000313" key="16">
    <source>
        <dbReference type="EMBL" id="CAG8903976.1"/>
    </source>
</evidence>
<feature type="domain" description="ABC transmembrane type-1" evidence="15">
    <location>
        <begin position="55"/>
        <end position="345"/>
    </location>
</feature>
<dbReference type="PANTHER" id="PTHR43394">
    <property type="entry name" value="ATP-DEPENDENT PERMEASE MDL1, MITOCHONDRIAL"/>
    <property type="match status" value="1"/>
</dbReference>
<dbReference type="Gene3D" id="3.40.50.300">
    <property type="entry name" value="P-loop containing nucleotide triphosphate hydrolases"/>
    <property type="match status" value="2"/>
</dbReference>
<dbReference type="GO" id="GO:0005524">
    <property type="term" value="F:ATP binding"/>
    <property type="evidence" value="ECO:0007669"/>
    <property type="project" value="UniProtKB-KW"/>
</dbReference>
<feature type="transmembrane region" description="Helical" evidence="13">
    <location>
        <begin position="871"/>
        <end position="890"/>
    </location>
</feature>
<dbReference type="OrthoDB" id="6500128at2759"/>
<feature type="domain" description="ABC transporter" evidence="14">
    <location>
        <begin position="1049"/>
        <end position="1287"/>
    </location>
</feature>
<dbReference type="PROSITE" id="PS00211">
    <property type="entry name" value="ABC_TRANSPORTER_1"/>
    <property type="match status" value="2"/>
</dbReference>
<dbReference type="GO" id="GO:0005886">
    <property type="term" value="C:plasma membrane"/>
    <property type="evidence" value="ECO:0007669"/>
    <property type="project" value="UniProtKB-SubCell"/>
</dbReference>
<evidence type="ECO:0000259" key="15">
    <source>
        <dbReference type="PROSITE" id="PS50929"/>
    </source>
</evidence>
<feature type="transmembrane region" description="Helical" evidence="13">
    <location>
        <begin position="839"/>
        <end position="865"/>
    </location>
</feature>
<dbReference type="EMBL" id="CAJVRC010000882">
    <property type="protein sequence ID" value="CAG8903976.1"/>
    <property type="molecule type" value="Genomic_DNA"/>
</dbReference>
<evidence type="ECO:0000256" key="2">
    <source>
        <dbReference type="ARBA" id="ARBA00007577"/>
    </source>
</evidence>
<sequence length="1293" mass="140557">MSEKGGSLSPGTLRLELKDDEKEVLRRQIDTPESQMSRFTLLYTCTTPYELLLLVISSIAAIIGGALQPVSFLLLGGLAQSFKEFFIGTSSGSQLSSLVAKFALYYVYIAIGQFVSVYISTAGFMVGGEKITQRLREKYLAAILRQNIAFFDVLGAGEITTRITSDMNLIQDSLTGKLSLTLYSCSNFGAALIISFVKSWRMALILISAYVAETGSMSVFSSFMVKYTHKSLAAYADGSTAAEEAISSIRHVTAFGIQDKLADRYQRFLTQAEKYGLRSRIALAAMMAVMNGVIFWTYGLTFWQGSRYVVVGDVELGALITILLATLTGAFTFGNIAPNFQAFSTGIAATGKILETVSRESPLDPSSTTGRRLEAVSGTIELKSIRYVYPSRPDVLTLDDVNLRFPAGKTTAIVGASGCGKSTLAGLIERFYEPLNGEVCERSFLCAMNRANIDKIVLDGHDIATLNLQWYRQQIAIVTQHPTLFATTVFQNIRFGLVGTEHENSPPDVIESLVFDAAKKANCFDFISDLPKGFHTSVGERGSLLSGGQKQRVAIARAIISNPKVLLLDEATSALDAQAERLVQAALDVAAKGRTTITISHRLSTITAAENIVVMSHGRVVEQGTHSDLLEKRSVYYELVEKQRMSTERDVGPSEGKSMFDVDAELPGSKDEGNESNKHTYQIEQDPVSEGQEGDSDGKADGRYSLWELIKFVAKFNKQETFTMLWGLFFSVITGAGNPTQAVFYGKAIAALSLPPNMYGQLRHDVNFWSLMYLMLGGTAFLGWGASGLCFAYCSERLIHRARDSSFRAILHQDISTFDKPGFSAGSLTAALSTDATNLAGISGVTLGSIFIVSTTLVAGVAVSIAIGWKLGLVCTATIPIVLTCGLVRLKLLGEIAQQSKAAYAASATYACEASSAIKTVASLNLETHVQKEYHTILETQRKKSVILTLKSSMFYAASQSANFLCIALAFWYGGSLIIHEGYSMVQFFIAYAAVIAGAFSAGAIFSFAPDMSKSRQAAQDIKTLLSRPVTIDTRRETGEQLPKMDGSLDIRNIYFRYPNRPERVVLNGLSLSVRTGQYIGLVGASGCGKSTIISLLERFFDPEAGKILVDGKDISKLNIKSYRSHLALVSQETTLYHGTIRENIIIGTDDDNLSEERVIQACKDANIYDFILSLPDGFSTVIGARGGMLSGGQQQRIAIARALLRDPRILLLDEATSALDSESEKVVQDALNAAAQGRTTVAVAHRISTVQKADCIYVLHEGNVVEQGTHQELMELGGRYFELVKLQSLESV</sequence>
<feature type="transmembrane region" description="Helical" evidence="13">
    <location>
        <begin position="98"/>
        <end position="119"/>
    </location>
</feature>
<dbReference type="PROSITE" id="PS50893">
    <property type="entry name" value="ABC_TRANSPORTER_2"/>
    <property type="match status" value="2"/>
</dbReference>
<dbReference type="Pfam" id="PF00664">
    <property type="entry name" value="ABC_membrane"/>
    <property type="match status" value="2"/>
</dbReference>
<dbReference type="InterPro" id="IPR003593">
    <property type="entry name" value="AAA+_ATPase"/>
</dbReference>
<feature type="transmembrane region" description="Helical" evidence="13">
    <location>
        <begin position="178"/>
        <end position="197"/>
    </location>
</feature>
<comment type="subcellular location">
    <subcellularLocation>
        <location evidence="1">Cell membrane</location>
        <topology evidence="1">Multi-pass membrane protein</topology>
    </subcellularLocation>
</comment>
<accession>A0A9W4KKY0</accession>
<protein>
    <recommendedName>
        <fullName evidence="18">ABC transporter</fullName>
    </recommendedName>
</protein>
<evidence type="ECO:0000256" key="4">
    <source>
        <dbReference type="ARBA" id="ARBA00022692"/>
    </source>
</evidence>
<evidence type="ECO:0000256" key="8">
    <source>
        <dbReference type="ARBA" id="ARBA00022967"/>
    </source>
</evidence>
<name>A0A9W4KKY0_9EURO</name>
<feature type="transmembrane region" description="Helical" evidence="13">
    <location>
        <begin position="985"/>
        <end position="1009"/>
    </location>
</feature>
<dbReference type="Gene3D" id="1.20.1560.10">
    <property type="entry name" value="ABC transporter type 1, transmembrane domain"/>
    <property type="match status" value="1"/>
</dbReference>
<keyword evidence="17" id="KW-1185">Reference proteome</keyword>
<keyword evidence="7" id="KW-0067">ATP-binding</keyword>
<keyword evidence="3" id="KW-0813">Transport</keyword>
<comment type="similarity">
    <text evidence="2">Belongs to the ABC transporter superfamily. ABCB family. Multidrug resistance exporter (TC 3.A.1.201) subfamily.</text>
</comment>
<feature type="transmembrane region" description="Helical" evidence="13">
    <location>
        <begin position="766"/>
        <end position="794"/>
    </location>
</feature>
<evidence type="ECO:0000256" key="7">
    <source>
        <dbReference type="ARBA" id="ARBA00022840"/>
    </source>
</evidence>
<gene>
    <name evidence="16" type="ORF">PEGY_LOCUS7661</name>
</gene>
<keyword evidence="6" id="KW-0547">Nucleotide-binding</keyword>
<dbReference type="FunFam" id="3.40.50.300:FF:000479">
    <property type="entry name" value="Multidrug resistance protein 1A"/>
    <property type="match status" value="1"/>
</dbReference>
<keyword evidence="11" id="KW-0325">Glycoprotein</keyword>
<dbReference type="Pfam" id="PF00005">
    <property type="entry name" value="ABC_tran"/>
    <property type="match status" value="2"/>
</dbReference>
<feature type="transmembrane region" description="Helical" evidence="13">
    <location>
        <begin position="203"/>
        <end position="225"/>
    </location>
</feature>
<evidence type="ECO:0008006" key="18">
    <source>
        <dbReference type="Google" id="ProtNLM"/>
    </source>
</evidence>
<evidence type="ECO:0000256" key="6">
    <source>
        <dbReference type="ARBA" id="ARBA00022741"/>
    </source>
</evidence>
<dbReference type="PANTHER" id="PTHR43394:SF27">
    <property type="entry name" value="ATP-DEPENDENT TRANSLOCASE ABCB1-LIKE"/>
    <property type="match status" value="1"/>
</dbReference>
<dbReference type="PROSITE" id="PS50929">
    <property type="entry name" value="ABC_TM1F"/>
    <property type="match status" value="2"/>
</dbReference>
<dbReference type="SMART" id="SM00382">
    <property type="entry name" value="AAA"/>
    <property type="match status" value="2"/>
</dbReference>
<dbReference type="InterPro" id="IPR003439">
    <property type="entry name" value="ABC_transporter-like_ATP-bd"/>
</dbReference>
<evidence type="ECO:0000256" key="10">
    <source>
        <dbReference type="ARBA" id="ARBA00023136"/>
    </source>
</evidence>
<feature type="domain" description="ABC transmembrane type-1" evidence="15">
    <location>
        <begin position="725"/>
        <end position="1014"/>
    </location>
</feature>
<evidence type="ECO:0000256" key="5">
    <source>
        <dbReference type="ARBA" id="ARBA00022737"/>
    </source>
</evidence>
<feature type="transmembrane region" description="Helical" evidence="13">
    <location>
        <begin position="51"/>
        <end position="78"/>
    </location>
</feature>
<dbReference type="GO" id="GO:0090374">
    <property type="term" value="P:oligopeptide export from mitochondrion"/>
    <property type="evidence" value="ECO:0007669"/>
    <property type="project" value="TreeGrafter"/>
</dbReference>
<feature type="compositionally biased region" description="Basic and acidic residues" evidence="12">
    <location>
        <begin position="668"/>
        <end position="678"/>
    </location>
</feature>
<dbReference type="SUPFAM" id="SSF52540">
    <property type="entry name" value="P-loop containing nucleoside triphosphate hydrolases"/>
    <property type="match status" value="2"/>
</dbReference>
<evidence type="ECO:0000256" key="1">
    <source>
        <dbReference type="ARBA" id="ARBA00004651"/>
    </source>
</evidence>
<feature type="transmembrane region" description="Helical" evidence="13">
    <location>
        <begin position="953"/>
        <end position="973"/>
    </location>
</feature>
<evidence type="ECO:0000259" key="14">
    <source>
        <dbReference type="PROSITE" id="PS50893"/>
    </source>
</evidence>
<dbReference type="GO" id="GO:0005743">
    <property type="term" value="C:mitochondrial inner membrane"/>
    <property type="evidence" value="ECO:0007669"/>
    <property type="project" value="TreeGrafter"/>
</dbReference>
<evidence type="ECO:0000256" key="9">
    <source>
        <dbReference type="ARBA" id="ARBA00022989"/>
    </source>
</evidence>
<dbReference type="InterPro" id="IPR039421">
    <property type="entry name" value="Type_1_exporter"/>
</dbReference>
<keyword evidence="4 13" id="KW-0812">Transmembrane</keyword>
<dbReference type="CDD" id="cd18577">
    <property type="entry name" value="ABC_6TM_Pgp_ABCB1_D1_like"/>
    <property type="match status" value="1"/>
</dbReference>
<dbReference type="CDD" id="cd03249">
    <property type="entry name" value="ABC_MTABC3_MDL1_MDL2"/>
    <property type="match status" value="2"/>
</dbReference>
<dbReference type="Proteomes" id="UP001154252">
    <property type="component" value="Unassembled WGS sequence"/>
</dbReference>
<dbReference type="FunFam" id="3.40.50.300:FF:000913">
    <property type="entry name" value="ABC multidrug transporter SitT"/>
    <property type="match status" value="1"/>
</dbReference>
<keyword evidence="5" id="KW-0677">Repeat</keyword>
<keyword evidence="9 13" id="KW-1133">Transmembrane helix</keyword>
<evidence type="ECO:0000256" key="11">
    <source>
        <dbReference type="ARBA" id="ARBA00023180"/>
    </source>
</evidence>
<organism evidence="16 17">
    <name type="scientific">Penicillium egyptiacum</name>
    <dbReference type="NCBI Taxonomy" id="1303716"/>
    <lineage>
        <taxon>Eukaryota</taxon>
        <taxon>Fungi</taxon>
        <taxon>Dikarya</taxon>
        <taxon>Ascomycota</taxon>
        <taxon>Pezizomycotina</taxon>
        <taxon>Eurotiomycetes</taxon>
        <taxon>Eurotiomycetidae</taxon>
        <taxon>Eurotiales</taxon>
        <taxon>Aspergillaceae</taxon>
        <taxon>Penicillium</taxon>
    </lineage>
</organism>
<dbReference type="GO" id="GO:0015421">
    <property type="term" value="F:ABC-type oligopeptide transporter activity"/>
    <property type="evidence" value="ECO:0007669"/>
    <property type="project" value="TreeGrafter"/>
</dbReference>